<keyword evidence="1" id="KW-0433">Leucine-rich repeat</keyword>
<dbReference type="Proteomes" id="UP000243579">
    <property type="component" value="Unassembled WGS sequence"/>
</dbReference>
<evidence type="ECO:0000313" key="6">
    <source>
        <dbReference type="Proteomes" id="UP000243579"/>
    </source>
</evidence>
<dbReference type="STRING" id="1202772.A0A1V9ZGL3"/>
<dbReference type="PANTHER" id="PTHR48051:SF1">
    <property type="entry name" value="RAS SUPPRESSOR PROTEIN 1"/>
    <property type="match status" value="1"/>
</dbReference>
<dbReference type="PANTHER" id="PTHR48051">
    <property type="match status" value="1"/>
</dbReference>
<dbReference type="SMART" id="SM00369">
    <property type="entry name" value="LRR_TYP"/>
    <property type="match status" value="7"/>
</dbReference>
<evidence type="ECO:0000256" key="4">
    <source>
        <dbReference type="SAM" id="MobiDB-lite"/>
    </source>
</evidence>
<evidence type="ECO:0000313" key="5">
    <source>
        <dbReference type="EMBL" id="OQR96970.1"/>
    </source>
</evidence>
<dbReference type="Pfam" id="PF13855">
    <property type="entry name" value="LRR_8"/>
    <property type="match status" value="1"/>
</dbReference>
<dbReference type="EMBL" id="JNBR01000124">
    <property type="protein sequence ID" value="OQR96970.1"/>
    <property type="molecule type" value="Genomic_DNA"/>
</dbReference>
<dbReference type="PROSITE" id="PS51450">
    <property type="entry name" value="LRR"/>
    <property type="match status" value="1"/>
</dbReference>
<keyword evidence="3" id="KW-0175">Coiled coil</keyword>
<dbReference type="OrthoDB" id="73067at2759"/>
<dbReference type="SUPFAM" id="SSF52058">
    <property type="entry name" value="L domain-like"/>
    <property type="match status" value="1"/>
</dbReference>
<feature type="region of interest" description="Disordered" evidence="4">
    <location>
        <begin position="630"/>
        <end position="691"/>
    </location>
</feature>
<feature type="compositionally biased region" description="Acidic residues" evidence="4">
    <location>
        <begin position="656"/>
        <end position="691"/>
    </location>
</feature>
<evidence type="ECO:0000256" key="1">
    <source>
        <dbReference type="ARBA" id="ARBA00022614"/>
    </source>
</evidence>
<name>A0A1V9ZGL3_ACHHY</name>
<gene>
    <name evidence="5" type="ORF">ACHHYP_12915</name>
</gene>
<dbReference type="InterPro" id="IPR050216">
    <property type="entry name" value="LRR_domain-containing"/>
</dbReference>
<comment type="caution">
    <text evidence="5">The sequence shown here is derived from an EMBL/GenBank/DDBJ whole genome shotgun (WGS) entry which is preliminary data.</text>
</comment>
<sequence length="880" mass="98813">MATKAEREAWIQAKLAERKKQNDKEAAIAAEALRATKDRLWSPYQHACLLTNELNLAWKGDPDFFAWPRVFPFHELTALRITGYALTELPLELATSLPLLECLSLIANALETLPENLGLLRHLTDIDVTKNRLRRLPDSICNLDKLTSLNLSNNRLEVLPDNFGHLGRLGKVWAEKNQLKETPATFGRLRSTVVSLSCNAFVHWDLSLPEFCNLTTLSINFNQLKGLPAALCSLPSLTSLSAANNAIAALPEAFGAMPKLRNLRLDWNQLRELPLSFRHLASLEELHLEHNPMVAPPLDVVYEGARAVVAFVQQRYLAWLRQERRKIVEQLQAVLTFLDAHVLDNQWTDLRAYYDPRVSRTLQGTRIDFFAVVVAALLSEVFPVVAPAIAAVRHPVVPQTFFERSLDDIVDALANFDDNYSTAGIFDETARFQKCMCVDPVSQAPKRCTVLSLGYACERSTGVCLVRAKMVTAEEYKEMQGDSYLMARRERLSAAMKRKCRIGVRFFEKTAEIQGTQWMANRAREAREAKAQAKAAKSRLAARKKTAARLDVLSKKSIKHEATLRKSIAGWEKDLAAVADAVKRTAKRDQLHKLRERQKELETRIDKARRELGAGDPKLRKLQAKLAQLDADPTATVPADSDDEAPASDGDRSNDESDDGSDVGSDEGDDSEEGSSAAEPDESGSESELDEGQVASVFAALGEIPGLEPCVDWIEAATATVDSIMAARPPKDKPYVEDVIALFHEELRHTYVKEKTTRVKNKVTTEFYQMKYVLRRWMGHGHRVLFVAWRDYVRERRASRDRSTEKQAKDEALAVQNHAAEVALGRLEAAKWEQKMNFYTDEYYYQHTLTGEVSALPPPYWADVQPPPTSKSTSFLPPLV</sequence>
<dbReference type="Gene3D" id="3.80.10.10">
    <property type="entry name" value="Ribonuclease Inhibitor"/>
    <property type="match status" value="1"/>
</dbReference>
<dbReference type="AlphaFoldDB" id="A0A1V9ZGL3"/>
<dbReference type="SMART" id="SM00364">
    <property type="entry name" value="LRR_BAC"/>
    <property type="match status" value="6"/>
</dbReference>
<accession>A0A1V9ZGL3</accession>
<protein>
    <submittedName>
        <fullName evidence="5">Uncharacterized protein</fullName>
    </submittedName>
</protein>
<reference evidence="5 6" key="1">
    <citation type="journal article" date="2014" name="Genome Biol. Evol.">
        <title>The secreted proteins of Achlya hypogyna and Thraustotheca clavata identify the ancestral oomycete secretome and reveal gene acquisitions by horizontal gene transfer.</title>
        <authorList>
            <person name="Misner I."/>
            <person name="Blouin N."/>
            <person name="Leonard G."/>
            <person name="Richards T.A."/>
            <person name="Lane C.E."/>
        </authorList>
    </citation>
    <scope>NUCLEOTIDE SEQUENCE [LARGE SCALE GENOMIC DNA]</scope>
    <source>
        <strain evidence="5 6">ATCC 48635</strain>
    </source>
</reference>
<organism evidence="5 6">
    <name type="scientific">Achlya hypogyna</name>
    <name type="common">Oomycete</name>
    <name type="synonym">Protoachlya hypogyna</name>
    <dbReference type="NCBI Taxonomy" id="1202772"/>
    <lineage>
        <taxon>Eukaryota</taxon>
        <taxon>Sar</taxon>
        <taxon>Stramenopiles</taxon>
        <taxon>Oomycota</taxon>
        <taxon>Saprolegniomycetes</taxon>
        <taxon>Saprolegniales</taxon>
        <taxon>Achlyaceae</taxon>
        <taxon>Achlya</taxon>
    </lineage>
</organism>
<keyword evidence="2" id="KW-0677">Repeat</keyword>
<dbReference type="InterPro" id="IPR032675">
    <property type="entry name" value="LRR_dom_sf"/>
</dbReference>
<evidence type="ECO:0000256" key="2">
    <source>
        <dbReference type="ARBA" id="ARBA00022737"/>
    </source>
</evidence>
<feature type="coiled-coil region" evidence="3">
    <location>
        <begin position="584"/>
        <end position="611"/>
    </location>
</feature>
<dbReference type="GO" id="GO:0005737">
    <property type="term" value="C:cytoplasm"/>
    <property type="evidence" value="ECO:0007669"/>
    <property type="project" value="TreeGrafter"/>
</dbReference>
<dbReference type="InterPro" id="IPR003591">
    <property type="entry name" value="Leu-rich_rpt_typical-subtyp"/>
</dbReference>
<keyword evidence="6" id="KW-1185">Reference proteome</keyword>
<proteinExistence type="predicted"/>
<evidence type="ECO:0000256" key="3">
    <source>
        <dbReference type="SAM" id="Coils"/>
    </source>
</evidence>
<dbReference type="InterPro" id="IPR001611">
    <property type="entry name" value="Leu-rich_rpt"/>
</dbReference>